<accession>L0HGE3</accession>
<dbReference type="Pfam" id="PF22780">
    <property type="entry name" value="HI0933_like_1st"/>
    <property type="match status" value="1"/>
</dbReference>
<dbReference type="SUPFAM" id="SSF160996">
    <property type="entry name" value="HI0933 insert domain-like"/>
    <property type="match status" value="1"/>
</dbReference>
<dbReference type="Gene3D" id="2.40.30.10">
    <property type="entry name" value="Translation factors"/>
    <property type="match status" value="1"/>
</dbReference>
<evidence type="ECO:0000256" key="2">
    <source>
        <dbReference type="ARBA" id="ARBA00022630"/>
    </source>
</evidence>
<sequence precursor="true">MDPYDVAVIGGGPAGLFCAIHAASPSSRVVLFEKNEQPGKKLLLSGTGQCNITHAGEIRDFLTRYGDHGKFVKPALMGFSNTDLIRFFSDRGLAMMEEENGKIFPKTRSAADVLSLLLGECRTRGVEVRCGEPVHSVAKTADGFLITTGTGAYPARSVVITAGGASYPKTGSTGDGARIAAALGQPVTDLSPALTPVSVQDYPFAALAGIPFEDIPFSLWHGGKKTGSFSGDILFTHTGLSGPGILDASRYFTAGDMLRVSFAGKIPRDAFERDLAGLLLSQGTRLVRTAMAGLHLPDRLLRKILELSGVPDDLTCAHLTTAQRKEIVTRCTEFPFVVDRLGDFSIAMATRGGIALEHVNQKTMESKIVPGLFFAGEVLDIDGDTGGYNLQAAFSTGYAAAMALRKRRDTPS</sequence>
<evidence type="ECO:0000259" key="5">
    <source>
        <dbReference type="Pfam" id="PF22780"/>
    </source>
</evidence>
<dbReference type="InterPro" id="IPR036188">
    <property type="entry name" value="FAD/NAD-bd_sf"/>
</dbReference>
<dbReference type="InterPro" id="IPR004792">
    <property type="entry name" value="BaiN-like"/>
</dbReference>
<dbReference type="HOGENOM" id="CLU_025174_3_1_2"/>
<name>L0HGE3_METFS</name>
<dbReference type="PANTHER" id="PTHR42887:SF2">
    <property type="entry name" value="OS12G0638800 PROTEIN"/>
    <property type="match status" value="1"/>
</dbReference>
<reference evidence="6 7" key="2">
    <citation type="journal article" date="2014" name="Genome Announc.">
        <title>Complete Genome Sequence of Methanoregula formicica SMSPT, a Mesophilic Hydrogenotrophic Methanogen Isolated from a Methanogenic Upflow Anaerobic Sludge Blanket Reactor.</title>
        <authorList>
            <person name="Yamamoto K."/>
            <person name="Tamaki H."/>
            <person name="Cadillo-Quiroz H."/>
            <person name="Imachi H."/>
            <person name="Kyrpides N."/>
            <person name="Woyke T."/>
            <person name="Goodwin L."/>
            <person name="Zinder S.H."/>
            <person name="Kamagata Y."/>
            <person name="Liu W.T."/>
        </authorList>
    </citation>
    <scope>NUCLEOTIDE SEQUENCE [LARGE SCALE GENOMIC DNA]</scope>
    <source>
        <strain evidence="7">DSM 22288 / NBRC 105244 / SMSP</strain>
    </source>
</reference>
<dbReference type="KEGG" id="mfo:Metfor_1833"/>
<dbReference type="Gene3D" id="1.10.8.260">
    <property type="entry name" value="HI0933 insert domain-like"/>
    <property type="match status" value="1"/>
</dbReference>
<dbReference type="Gene3D" id="3.50.50.60">
    <property type="entry name" value="FAD/NAD(P)-binding domain"/>
    <property type="match status" value="1"/>
</dbReference>
<dbReference type="InterPro" id="IPR055178">
    <property type="entry name" value="RsdA/BaiN/AoA(So)-like_dom"/>
</dbReference>
<dbReference type="STRING" id="593750.Metfor_1833"/>
<keyword evidence="7" id="KW-1185">Reference proteome</keyword>
<evidence type="ECO:0000313" key="7">
    <source>
        <dbReference type="Proteomes" id="UP000010824"/>
    </source>
</evidence>
<evidence type="ECO:0000313" key="6">
    <source>
        <dbReference type="EMBL" id="AGB02856.1"/>
    </source>
</evidence>
<feature type="domain" description="RsdA/BaiN/AoA(So)-like insert" evidence="5">
    <location>
        <begin position="192"/>
        <end position="344"/>
    </location>
</feature>
<dbReference type="Pfam" id="PF03486">
    <property type="entry name" value="HI0933_like"/>
    <property type="match status" value="1"/>
</dbReference>
<dbReference type="InterPro" id="IPR057661">
    <property type="entry name" value="RsdA/BaiN/AoA(So)_Rossmann"/>
</dbReference>
<organism evidence="6 7">
    <name type="scientific">Methanoregula formicica (strain DSM 22288 / NBRC 105244 / SMSP)</name>
    <dbReference type="NCBI Taxonomy" id="593750"/>
    <lineage>
        <taxon>Archaea</taxon>
        <taxon>Methanobacteriati</taxon>
        <taxon>Methanobacteriota</taxon>
        <taxon>Stenosarchaea group</taxon>
        <taxon>Methanomicrobia</taxon>
        <taxon>Methanomicrobiales</taxon>
        <taxon>Methanoregulaceae</taxon>
        <taxon>Methanoregula</taxon>
    </lineage>
</organism>
<comment type="cofactor">
    <cofactor evidence="1">
        <name>FAD</name>
        <dbReference type="ChEBI" id="CHEBI:57692"/>
    </cofactor>
</comment>
<dbReference type="RefSeq" id="WP_015285819.1">
    <property type="nucleotide sequence ID" value="NC_019943.1"/>
</dbReference>
<dbReference type="PRINTS" id="PR00411">
    <property type="entry name" value="PNDRDTASEI"/>
</dbReference>
<keyword evidence="3" id="KW-0274">FAD</keyword>
<dbReference type="PRINTS" id="PR00368">
    <property type="entry name" value="FADPNR"/>
</dbReference>
<reference evidence="7" key="1">
    <citation type="submission" date="2011-12" db="EMBL/GenBank/DDBJ databases">
        <title>Complete sequence of Methanoregula formicicum SMSP.</title>
        <authorList>
            <person name="Lucas S."/>
            <person name="Han J."/>
            <person name="Lapidus A."/>
            <person name="Cheng J.-F."/>
            <person name="Goodwin L."/>
            <person name="Pitluck S."/>
            <person name="Peters L."/>
            <person name="Ovchinnikova G."/>
            <person name="Teshima H."/>
            <person name="Detter J.C."/>
            <person name="Han C."/>
            <person name="Tapia R."/>
            <person name="Land M."/>
            <person name="Hauser L."/>
            <person name="Kyrpides N."/>
            <person name="Ivanova N."/>
            <person name="Pagani I."/>
            <person name="Imachi H."/>
            <person name="Tamaki H."/>
            <person name="Sekiguchi Y."/>
            <person name="Kamagata Y."/>
            <person name="Cadillo-Quiroz H."/>
            <person name="Zinder S."/>
            <person name="Liu W.-T."/>
            <person name="Woyke T."/>
        </authorList>
    </citation>
    <scope>NUCLEOTIDE SEQUENCE [LARGE SCALE GENOMIC DNA]</scope>
    <source>
        <strain evidence="7">DSM 22288 / NBRC 105244 / SMSP</strain>
    </source>
</reference>
<dbReference type="GeneID" id="14308222"/>
<dbReference type="AlphaFoldDB" id="L0HGE3"/>
<dbReference type="eggNOG" id="arCOG00575">
    <property type="taxonomic scope" value="Archaea"/>
</dbReference>
<protein>
    <submittedName>
        <fullName evidence="6">Flavoprotein, HI0933 family</fullName>
    </submittedName>
</protein>
<keyword evidence="2" id="KW-0285">Flavoprotein</keyword>
<proteinExistence type="predicted"/>
<feature type="domain" description="RsdA/BaiN/AoA(So)-like Rossmann fold-like" evidence="4">
    <location>
        <begin position="5"/>
        <end position="402"/>
    </location>
</feature>
<dbReference type="InterPro" id="IPR023166">
    <property type="entry name" value="BaiN-like_dom_sf"/>
</dbReference>
<dbReference type="OrthoDB" id="11867at2157"/>
<gene>
    <name evidence="6" type="ordered locus">Metfor_1833</name>
</gene>
<dbReference type="SUPFAM" id="SSF51905">
    <property type="entry name" value="FAD/NAD(P)-binding domain"/>
    <property type="match status" value="1"/>
</dbReference>
<evidence type="ECO:0000256" key="1">
    <source>
        <dbReference type="ARBA" id="ARBA00001974"/>
    </source>
</evidence>
<dbReference type="Proteomes" id="UP000010824">
    <property type="component" value="Chromosome"/>
</dbReference>
<dbReference type="NCBIfam" id="TIGR00275">
    <property type="entry name" value="aminoacetone oxidase family FAD-binding enzyme"/>
    <property type="match status" value="1"/>
</dbReference>
<evidence type="ECO:0000256" key="3">
    <source>
        <dbReference type="ARBA" id="ARBA00022827"/>
    </source>
</evidence>
<dbReference type="InParanoid" id="L0HGE3"/>
<dbReference type="EMBL" id="CP003167">
    <property type="protein sequence ID" value="AGB02856.1"/>
    <property type="molecule type" value="Genomic_DNA"/>
</dbReference>
<dbReference type="PANTHER" id="PTHR42887">
    <property type="entry name" value="OS12G0638800 PROTEIN"/>
    <property type="match status" value="1"/>
</dbReference>
<evidence type="ECO:0000259" key="4">
    <source>
        <dbReference type="Pfam" id="PF03486"/>
    </source>
</evidence>